<accession>A0A6I4RMR3</accession>
<keyword evidence="1" id="KW-0175">Coiled coil</keyword>
<gene>
    <name evidence="2" type="ORF">FNC33_03660</name>
</gene>
<dbReference type="Proteomes" id="UP000469081">
    <property type="component" value="Unassembled WGS sequence"/>
</dbReference>
<evidence type="ECO:0000313" key="2">
    <source>
        <dbReference type="EMBL" id="MWZ39644.1"/>
    </source>
</evidence>
<evidence type="ECO:0000313" key="3">
    <source>
        <dbReference type="Proteomes" id="UP000469081"/>
    </source>
</evidence>
<dbReference type="AlphaFoldDB" id="A0A6I4RMR3"/>
<sequence>MANKYFIKPTAKVLNSEENTLLAVDTNYYNSRCENALIFIKNFTLAILIKKNADLSFIQSLDKHLRDSILKLNQIVDEIEKYSDKNNDKVPEPLQQILTTVNNTVAEYKSQVNSINQEELKRVGYANILDKVDGLIELVRAVSIESKSAAGVLNKSYEELIAKITNIVTKINEFIISARNLALSFINVLYCFDDSDVDQKSLYEKFEQNSFLKPDLAGCYFSFDLNYDDKSDSECDFTKYFKNIHSETKFAYDQTKNIVISPIAENFKYNLENNQVISKPLDCQLWLVPISTFILLRAFTRVNSKKDDLDQYKSAIDSANNSYAEYVQNNKGLYLKKVLISPSNDKVTLDENTVHSLQVNEMSLLWPRLPGGRLMTSLTLKDLIEMHFRDVRKHDTFGNVIGFRGTRYENKIRDFIRDNEYLSITRDSNDKYDRSIEGLIDRINGFTGSKNSRLARKIAIFTSSYITDKFQFSLYDSVKTGAIYNDYDGNQLVRQIVEANQKLENNKKYIVEKVSQNTKLFEDIKSQLQSLKDNIQNIDSILNNRNSVASQEESQQVSFEIDANNSVQSSSYNFELDTQSHIKIKVESNQLNKTAVTYNIASKISQQIFGLKINIMDISQLNVECFTKALLEPLAETLRYDINDNSTLKSNFIGYFMAIMYMSLPYYKCFHRRNWWDILHHITKDQIIFIANAANWYYRAYYDICRELWYSIGPIIGSKLPLSEARNRLIKNLNSNLQTKQSGKVTYKQAYEFKDAYIEKINIASAVNYIISTHIDYQTVNVVNESISSTINSQAAILQNVELPRLEDPNYLLLAKTNSSQNMDSPQLKNNELQNIDKSQINIFLDSKNLDYSLIIVLSISLSIEVYLEGKFNIGNANLINQLIFGDNLQKVKEIYKQKDHKISLDFIKDANLELQKIKLEEIKLEKYSNNNGQIRILIIIQIFYIEICKYFYSCKIDDSDKEIKKIYDICLATLNTVNTSYNKGNEYKTGIFEKALTKFYELFKKDKKLEKTKGPNNQYQLLKHSRISQYISNIIVRLSTLLQTDLSSLSNKNNQLIPSNTTKNNIIMNYFVVSQQGALCQLAQTNLENILNQKCIRDYNQYISDLKKVINNDDNKEFLETPFVKVALEMLYSCIALIHKTLYKWTSDEERNEYGIEDHINYLLPFYIFCANIISRLDFELEFFIKKVELSIKNTKFTVTLSHAYSFIKCLIESDKHLTNFKKAVEFIDLRNPNIVIESNLSNPNTDVVIERFSKIF</sequence>
<dbReference type="RefSeq" id="WP_003040855.1">
    <property type="nucleotide sequence ID" value="NZ_VJEZ01000004.1"/>
</dbReference>
<proteinExistence type="predicted"/>
<name>A0A6I4RMR3_FRATU</name>
<feature type="coiled-coil region" evidence="1">
    <location>
        <begin position="302"/>
        <end position="329"/>
    </location>
</feature>
<comment type="caution">
    <text evidence="2">The sequence shown here is derived from an EMBL/GenBank/DDBJ whole genome shotgun (WGS) entry which is preliminary data.</text>
</comment>
<reference evidence="2 3" key="1">
    <citation type="submission" date="2019-06" db="EMBL/GenBank/DDBJ databases">
        <title>Phylogeography and genetic diversity of Francisella tularensis subsp. holarctica in France (1947-2018).</title>
        <authorList>
            <person name="Kevin M."/>
            <person name="Madani N."/>
            <person name="Maurin M."/>
        </authorList>
    </citation>
    <scope>NUCLEOTIDE SEQUENCE [LARGE SCALE GENOMIC DNA]</scope>
    <source>
        <strain evidence="2 3">ATCC 15482</strain>
    </source>
</reference>
<protein>
    <submittedName>
        <fullName evidence="2">Uncharacterized protein</fullName>
    </submittedName>
</protein>
<organism evidence="2 3">
    <name type="scientific">Francisella tularensis</name>
    <dbReference type="NCBI Taxonomy" id="263"/>
    <lineage>
        <taxon>Bacteria</taxon>
        <taxon>Pseudomonadati</taxon>
        <taxon>Pseudomonadota</taxon>
        <taxon>Gammaproteobacteria</taxon>
        <taxon>Thiotrichales</taxon>
        <taxon>Francisellaceae</taxon>
        <taxon>Francisella</taxon>
    </lineage>
</organism>
<evidence type="ECO:0000256" key="1">
    <source>
        <dbReference type="SAM" id="Coils"/>
    </source>
</evidence>
<dbReference type="EMBL" id="VJEZ01000004">
    <property type="protein sequence ID" value="MWZ39644.1"/>
    <property type="molecule type" value="Genomic_DNA"/>
</dbReference>